<dbReference type="EMBL" id="JAAFZH010000013">
    <property type="protein sequence ID" value="NDU97733.1"/>
    <property type="molecule type" value="Genomic_DNA"/>
</dbReference>
<evidence type="ECO:0000256" key="1">
    <source>
        <dbReference type="SAM" id="Phobius"/>
    </source>
</evidence>
<keyword evidence="1" id="KW-1133">Transmembrane helix</keyword>
<dbReference type="Proteomes" id="UP000474175">
    <property type="component" value="Unassembled WGS sequence"/>
</dbReference>
<dbReference type="InterPro" id="IPR009781">
    <property type="entry name" value="DUF1345"/>
</dbReference>
<evidence type="ECO:0000313" key="2">
    <source>
        <dbReference type="EMBL" id="NDU97733.1"/>
    </source>
</evidence>
<proteinExistence type="predicted"/>
<sequence>MLRNILFQISRFDASHRLNIALGVALFVFLVAPGAFTDPVHMTISWVAFALSILLLMWMSILIAHPRDLPKLSRIEDSSRVLILVFVLSAAIASLVAVASLLNAISDVNRIQYIFLAMLAVASSWTLVHTLFTLRYAHLFYGDTLKQARRPGGLSFPDDEEPDYLDFAYFSFVIGMTSQVSDVAITSKRIRRVALAHGVLSFLFNTIIIAMTVSGLSSKI</sequence>
<gene>
    <name evidence="2" type="ORF">GK108_22810</name>
</gene>
<keyword evidence="1" id="KW-0812">Transmembrane</keyword>
<name>A0A6L9LFT5_9BACT</name>
<reference evidence="2 3" key="1">
    <citation type="submission" date="2020-02" db="EMBL/GenBank/DDBJ databases">
        <title>Draft genome sequence of two Spirosoma agri KCTC 52727 and Spirosoma terrae KCTC 52035.</title>
        <authorList>
            <person name="Rojas J."/>
            <person name="Ambika Manirajan B."/>
            <person name="Suarez C."/>
            <person name="Ratering S."/>
            <person name="Schnell S."/>
        </authorList>
    </citation>
    <scope>NUCLEOTIDE SEQUENCE [LARGE SCALE GENOMIC DNA]</scope>
    <source>
        <strain evidence="2 3">KCTC 52035</strain>
    </source>
</reference>
<feature type="transmembrane region" description="Helical" evidence="1">
    <location>
        <begin position="20"/>
        <end position="37"/>
    </location>
</feature>
<organism evidence="2 3">
    <name type="scientific">Spirosoma terrae</name>
    <dbReference type="NCBI Taxonomy" id="1968276"/>
    <lineage>
        <taxon>Bacteria</taxon>
        <taxon>Pseudomonadati</taxon>
        <taxon>Bacteroidota</taxon>
        <taxon>Cytophagia</taxon>
        <taxon>Cytophagales</taxon>
        <taxon>Cytophagaceae</taxon>
        <taxon>Spirosoma</taxon>
    </lineage>
</organism>
<keyword evidence="3" id="KW-1185">Reference proteome</keyword>
<accession>A0A6L9LFT5</accession>
<keyword evidence="1" id="KW-0472">Membrane</keyword>
<dbReference type="Pfam" id="PF07077">
    <property type="entry name" value="DUF1345"/>
    <property type="match status" value="1"/>
</dbReference>
<dbReference type="RefSeq" id="WP_163953483.1">
    <property type="nucleotide sequence ID" value="NZ_JAAFZH010000013.1"/>
</dbReference>
<feature type="transmembrane region" description="Helical" evidence="1">
    <location>
        <begin position="194"/>
        <end position="216"/>
    </location>
</feature>
<protein>
    <submittedName>
        <fullName evidence="2">DUF1345 domain-containing protein</fullName>
    </submittedName>
</protein>
<feature type="transmembrane region" description="Helical" evidence="1">
    <location>
        <begin position="111"/>
        <end position="132"/>
    </location>
</feature>
<feature type="transmembrane region" description="Helical" evidence="1">
    <location>
        <begin position="43"/>
        <end position="61"/>
    </location>
</feature>
<evidence type="ECO:0000313" key="3">
    <source>
        <dbReference type="Proteomes" id="UP000474175"/>
    </source>
</evidence>
<comment type="caution">
    <text evidence="2">The sequence shown here is derived from an EMBL/GenBank/DDBJ whole genome shotgun (WGS) entry which is preliminary data.</text>
</comment>
<dbReference type="AlphaFoldDB" id="A0A6L9LFT5"/>
<feature type="transmembrane region" description="Helical" evidence="1">
    <location>
        <begin position="81"/>
        <end position="105"/>
    </location>
</feature>